<dbReference type="PANTHER" id="PTHR30620:SF77">
    <property type="entry name" value="LYSOSOMAL BETA GLUCOSIDASE-LIKE"/>
    <property type="match status" value="1"/>
</dbReference>
<dbReference type="Pfam" id="PF18559">
    <property type="entry name" value="Exop_C"/>
    <property type="match status" value="1"/>
</dbReference>
<reference evidence="5" key="1">
    <citation type="submission" date="2022-05" db="EMBL/GenBank/DDBJ databases">
        <title>Single-amplified genomics reveal most streamlined microbe among free-living bacteria.</title>
        <authorList>
            <person name="Roda-Garcia J."/>
            <person name="Haro-Moreno J.M."/>
            <person name="Rodriguez-Valera F."/>
            <person name="Almagro-Moreno S."/>
            <person name="Lopez-Perez M."/>
        </authorList>
    </citation>
    <scope>NUCLEOTIDE SEQUENCE</scope>
    <source>
        <strain evidence="5">TMED112-D2-2</strain>
    </source>
</reference>
<feature type="domain" description="ExoP galactose-binding-like" evidence="4">
    <location>
        <begin position="644"/>
        <end position="796"/>
    </location>
</feature>
<gene>
    <name evidence="5" type="ORF">M9B40_03225</name>
</gene>
<dbReference type="Pfam" id="PF01915">
    <property type="entry name" value="Glyco_hydro_3_C"/>
    <property type="match status" value="1"/>
</dbReference>
<sequence>MKKVFSLTLIFSSLIYSEVNWKREQICPLPDPIFVNNLMKTMSIEEKVGQVIQADLDFIEPSDLRDYPIGSVLNGGNTSPRGKLRASPAEWKSLAQEFYEESKKTGASIPVLWGTDAVHGHSNVFGATIFPHNIGIGAAANPQLVQDIGAAVAEEVLATGLFWTFAPTVTIPQNFRWGRTYEGYSEDPVLVSKLGSAFIEGLQGTEKEFLNDAKILGTAKHFLGDGGTYLGIDQGDTRANEENMRVIHGEPYFASLNSCVRVVMASFNSWNGSKVHGNKYLLTEVLKEKMNFTGFVVGDWNGHQQVPGCNTGSCPESFNAGVDMFMVPENWKALYRNTVKQVKNGEISKERLDDAVKRILTVKQQLGMFEGRVPNQTKYSEVGLQKNRDIARRAVRESLVLIKNNNATLPIKHKQKILVIGDSADSLKIQTGGWTLDWQGANNTNSDFPGSITFLQALKEYENLEITHKNSLSNLDLNKNYDLVIVAYGEEPYAEGIGDRKNLFYRDSKTLNTLKRLKRNGNKVVSIFFTGRPLWTNEFINLSDAFVVAWLPGTESRGMTDVLVANDDGSVNYDFQGKLPFSWPSDPNQSTIAFYDPASDAEFDYGYGLTYKSPKALASLDESFEKTDDYGDLVEIFSGKFNSPFEGFIQENNSPQIKLSSTNNTTQNDVVQIDFIDVDKQDDTLRVIFNADGNLNSFHILTTEVVGLENFKSGFLNFNSRVVESSGAIFLAATCGFGCMGSIDVTSLLVKSKSFDGYSVPLKCLTDKGLDLSKTISPMILFGPADLTIDFKNISISKNPLKKKFSC</sequence>
<accession>A0A9Q8TYW6</accession>
<dbReference type="Proteomes" id="UP001056381">
    <property type="component" value="Chromosome"/>
</dbReference>
<dbReference type="PANTHER" id="PTHR30620">
    <property type="entry name" value="PERIPLASMIC BETA-GLUCOSIDASE-RELATED"/>
    <property type="match status" value="1"/>
</dbReference>
<proteinExistence type="predicted"/>
<evidence type="ECO:0000256" key="1">
    <source>
        <dbReference type="ARBA" id="ARBA00022801"/>
    </source>
</evidence>
<dbReference type="SUPFAM" id="SSF51445">
    <property type="entry name" value="(Trans)glycosidases"/>
    <property type="match status" value="1"/>
</dbReference>
<dbReference type="InterPro" id="IPR002772">
    <property type="entry name" value="Glyco_hydro_3_C"/>
</dbReference>
<protein>
    <submittedName>
        <fullName evidence="5">Exo 1,3/1,4-beta-D-glucan glucohydrolase</fullName>
    </submittedName>
</protein>
<dbReference type="Gene3D" id="3.20.20.300">
    <property type="entry name" value="Glycoside hydrolase, family 3, N-terminal domain"/>
    <property type="match status" value="1"/>
</dbReference>
<evidence type="ECO:0000259" key="2">
    <source>
        <dbReference type="Pfam" id="PF00933"/>
    </source>
</evidence>
<dbReference type="InterPro" id="IPR036881">
    <property type="entry name" value="Glyco_hydro_3_C_sf"/>
</dbReference>
<evidence type="ECO:0000313" key="6">
    <source>
        <dbReference type="Proteomes" id="UP001056381"/>
    </source>
</evidence>
<dbReference type="InterPro" id="IPR017853">
    <property type="entry name" value="GH"/>
</dbReference>
<dbReference type="PRINTS" id="PR00133">
    <property type="entry name" value="GLHYDRLASE3"/>
</dbReference>
<name>A0A9Q8TYW6_9GAMM</name>
<feature type="domain" description="Glycoside hydrolase family 3 N-terminal" evidence="2">
    <location>
        <begin position="44"/>
        <end position="362"/>
    </location>
</feature>
<feature type="domain" description="Glycoside hydrolase family 3 C-terminal" evidence="3">
    <location>
        <begin position="399"/>
        <end position="611"/>
    </location>
</feature>
<dbReference type="InterPro" id="IPR036962">
    <property type="entry name" value="Glyco_hydro_3_N_sf"/>
</dbReference>
<dbReference type="InterPro" id="IPR051915">
    <property type="entry name" value="Cellulose_Degrad_GH3"/>
</dbReference>
<evidence type="ECO:0000313" key="5">
    <source>
        <dbReference type="EMBL" id="URQ62755.1"/>
    </source>
</evidence>
<dbReference type="SUPFAM" id="SSF52279">
    <property type="entry name" value="Beta-D-glucan exohydrolase, C-terminal domain"/>
    <property type="match status" value="1"/>
</dbReference>
<evidence type="ECO:0000259" key="3">
    <source>
        <dbReference type="Pfam" id="PF01915"/>
    </source>
</evidence>
<keyword evidence="1" id="KW-0378">Hydrolase</keyword>
<dbReference type="SUPFAM" id="SSF49785">
    <property type="entry name" value="Galactose-binding domain-like"/>
    <property type="match status" value="1"/>
</dbReference>
<dbReference type="GO" id="GO:0009251">
    <property type="term" value="P:glucan catabolic process"/>
    <property type="evidence" value="ECO:0007669"/>
    <property type="project" value="TreeGrafter"/>
</dbReference>
<organism evidence="5 6">
    <name type="scientific">SAR86 cluster bacterium</name>
    <dbReference type="NCBI Taxonomy" id="2030880"/>
    <lineage>
        <taxon>Bacteria</taxon>
        <taxon>Pseudomonadati</taxon>
        <taxon>Pseudomonadota</taxon>
        <taxon>Gammaproteobacteria</taxon>
        <taxon>SAR86 cluster</taxon>
    </lineage>
</organism>
<dbReference type="InterPro" id="IPR001764">
    <property type="entry name" value="Glyco_hydro_3_N"/>
</dbReference>
<dbReference type="AlphaFoldDB" id="A0A9Q8TYW6"/>
<evidence type="ECO:0000259" key="4">
    <source>
        <dbReference type="Pfam" id="PF18559"/>
    </source>
</evidence>
<dbReference type="Gene3D" id="2.60.120.430">
    <property type="entry name" value="Galactose-binding lectin"/>
    <property type="match status" value="1"/>
</dbReference>
<dbReference type="InterPro" id="IPR041443">
    <property type="entry name" value="Exop_C"/>
</dbReference>
<dbReference type="InterPro" id="IPR008979">
    <property type="entry name" value="Galactose-bd-like_sf"/>
</dbReference>
<dbReference type="Gene3D" id="3.40.50.1700">
    <property type="entry name" value="Glycoside hydrolase family 3 C-terminal domain"/>
    <property type="match status" value="1"/>
</dbReference>
<dbReference type="EMBL" id="CP097966">
    <property type="protein sequence ID" value="URQ62755.1"/>
    <property type="molecule type" value="Genomic_DNA"/>
</dbReference>
<keyword evidence="6" id="KW-1185">Reference proteome</keyword>
<dbReference type="Pfam" id="PF00933">
    <property type="entry name" value="Glyco_hydro_3"/>
    <property type="match status" value="1"/>
</dbReference>
<dbReference type="GO" id="GO:0008422">
    <property type="term" value="F:beta-glucosidase activity"/>
    <property type="evidence" value="ECO:0007669"/>
    <property type="project" value="TreeGrafter"/>
</dbReference>